<dbReference type="GO" id="GO:0005829">
    <property type="term" value="C:cytosol"/>
    <property type="evidence" value="ECO:0007669"/>
    <property type="project" value="TreeGrafter"/>
</dbReference>
<keyword evidence="7" id="KW-1185">Reference proteome</keyword>
<dbReference type="AlphaFoldDB" id="A0A8D5AHV5"/>
<sequence length="160" mass="17734">MKQASERLSNLIEPIVIGMGYECVGIEFDQHRRILRVYIDKPEGVTADDCSAVSYQVGGVLDVEDAVTGQYSLEVSSPGLDRPLFKLEHFVRFVGSDVRLHLRRALNGRRNFKGPLRGVDGDQITVEVDGESFVIPYDSIETARLVPDFSAAAKGKRHGE</sequence>
<dbReference type="InterPro" id="IPR003728">
    <property type="entry name" value="Ribosome_maturation_RimP"/>
</dbReference>
<proteinExistence type="inferred from homology"/>
<evidence type="ECO:0000259" key="5">
    <source>
        <dbReference type="Pfam" id="PF17384"/>
    </source>
</evidence>
<dbReference type="NCBIfam" id="NF000927">
    <property type="entry name" value="PRK00092.1-1"/>
    <property type="match status" value="1"/>
</dbReference>
<protein>
    <recommendedName>
        <fullName evidence="3">Ribosome maturation factor RimP</fullName>
    </recommendedName>
</protein>
<comment type="similarity">
    <text evidence="3">Belongs to the RimP family.</text>
</comment>
<dbReference type="PANTHER" id="PTHR33867:SF1">
    <property type="entry name" value="RIBOSOME MATURATION FACTOR RIMP"/>
    <property type="match status" value="1"/>
</dbReference>
<dbReference type="InterPro" id="IPR028998">
    <property type="entry name" value="RimP_C"/>
</dbReference>
<name>A0A8D5AHV5_9GAMM</name>
<feature type="domain" description="Ribosome maturation factor RimP N-terminal" evidence="4">
    <location>
        <begin position="11"/>
        <end position="81"/>
    </location>
</feature>
<dbReference type="CDD" id="cd01734">
    <property type="entry name" value="YlxS_C"/>
    <property type="match status" value="1"/>
</dbReference>
<evidence type="ECO:0000259" key="4">
    <source>
        <dbReference type="Pfam" id="PF02576"/>
    </source>
</evidence>
<comment type="subcellular location">
    <subcellularLocation>
        <location evidence="3">Cytoplasm</location>
    </subcellularLocation>
</comment>
<dbReference type="EMBL" id="AP019782">
    <property type="protein sequence ID" value="BBL70676.1"/>
    <property type="molecule type" value="Genomic_DNA"/>
</dbReference>
<dbReference type="Proteomes" id="UP000824988">
    <property type="component" value="Chromosome"/>
</dbReference>
<dbReference type="HAMAP" id="MF_01077">
    <property type="entry name" value="RimP"/>
    <property type="match status" value="1"/>
</dbReference>
<dbReference type="RefSeq" id="WP_221048582.1">
    <property type="nucleotide sequence ID" value="NZ_AP019782.1"/>
</dbReference>
<comment type="function">
    <text evidence="3">Required for maturation of 30S ribosomal subunits.</text>
</comment>
<feature type="domain" description="Ribosome maturation factor RimP C-terminal" evidence="5">
    <location>
        <begin position="84"/>
        <end position="149"/>
    </location>
</feature>
<dbReference type="Pfam" id="PF02576">
    <property type="entry name" value="RimP_N"/>
    <property type="match status" value="1"/>
</dbReference>
<evidence type="ECO:0000313" key="6">
    <source>
        <dbReference type="EMBL" id="BBL70676.1"/>
    </source>
</evidence>
<reference evidence="6" key="1">
    <citation type="submission" date="2019-06" db="EMBL/GenBank/DDBJ databases">
        <title>Complete genome sequence of Methylogaea oryzae strain JCM16910.</title>
        <authorList>
            <person name="Asakawa S."/>
        </authorList>
    </citation>
    <scope>NUCLEOTIDE SEQUENCE</scope>
    <source>
        <strain evidence="6">E10</strain>
    </source>
</reference>
<accession>A0A8D5AHV5</accession>
<keyword evidence="1 3" id="KW-0963">Cytoplasm</keyword>
<dbReference type="KEGG" id="moz:MoryE10_12820"/>
<organism evidence="6 7">
    <name type="scientific">Methylogaea oryzae</name>
    <dbReference type="NCBI Taxonomy" id="1295382"/>
    <lineage>
        <taxon>Bacteria</taxon>
        <taxon>Pseudomonadati</taxon>
        <taxon>Pseudomonadota</taxon>
        <taxon>Gammaproteobacteria</taxon>
        <taxon>Methylococcales</taxon>
        <taxon>Methylococcaceae</taxon>
        <taxon>Methylogaea</taxon>
    </lineage>
</organism>
<evidence type="ECO:0000256" key="3">
    <source>
        <dbReference type="HAMAP-Rule" id="MF_01077"/>
    </source>
</evidence>
<dbReference type="GO" id="GO:0006412">
    <property type="term" value="P:translation"/>
    <property type="evidence" value="ECO:0007669"/>
    <property type="project" value="TreeGrafter"/>
</dbReference>
<dbReference type="FunFam" id="3.30.300.70:FF:000001">
    <property type="entry name" value="Ribosome maturation factor RimP"/>
    <property type="match status" value="1"/>
</dbReference>
<dbReference type="PANTHER" id="PTHR33867">
    <property type="entry name" value="RIBOSOME MATURATION FACTOR RIMP"/>
    <property type="match status" value="1"/>
</dbReference>
<gene>
    <name evidence="3 6" type="primary">rimP</name>
    <name evidence="6" type="ORF">MoryE10_12820</name>
</gene>
<evidence type="ECO:0000256" key="1">
    <source>
        <dbReference type="ARBA" id="ARBA00022490"/>
    </source>
</evidence>
<dbReference type="InterPro" id="IPR028989">
    <property type="entry name" value="RimP_N"/>
</dbReference>
<evidence type="ECO:0000313" key="7">
    <source>
        <dbReference type="Proteomes" id="UP000824988"/>
    </source>
</evidence>
<evidence type="ECO:0000256" key="2">
    <source>
        <dbReference type="ARBA" id="ARBA00022517"/>
    </source>
</evidence>
<keyword evidence="2 3" id="KW-0690">Ribosome biogenesis</keyword>
<dbReference type="GO" id="GO:0000028">
    <property type="term" value="P:ribosomal small subunit assembly"/>
    <property type="evidence" value="ECO:0007669"/>
    <property type="project" value="TreeGrafter"/>
</dbReference>
<dbReference type="Pfam" id="PF17384">
    <property type="entry name" value="DUF150_C"/>
    <property type="match status" value="1"/>
</dbReference>